<feature type="compositionally biased region" description="Basic and acidic residues" evidence="2">
    <location>
        <begin position="2885"/>
        <end position="2898"/>
    </location>
</feature>
<feature type="compositionally biased region" description="Basic and acidic residues" evidence="2">
    <location>
        <begin position="3956"/>
        <end position="3966"/>
    </location>
</feature>
<feature type="compositionally biased region" description="Basic and acidic residues" evidence="2">
    <location>
        <begin position="2816"/>
        <end position="2828"/>
    </location>
</feature>
<feature type="region of interest" description="Disordered" evidence="2">
    <location>
        <begin position="784"/>
        <end position="808"/>
    </location>
</feature>
<dbReference type="InterPro" id="IPR036236">
    <property type="entry name" value="Znf_C2H2_sf"/>
</dbReference>
<feature type="region of interest" description="Disordered" evidence="2">
    <location>
        <begin position="184"/>
        <end position="213"/>
    </location>
</feature>
<feature type="compositionally biased region" description="Polar residues" evidence="2">
    <location>
        <begin position="2097"/>
        <end position="2114"/>
    </location>
</feature>
<feature type="compositionally biased region" description="Basic residues" evidence="2">
    <location>
        <begin position="3105"/>
        <end position="3114"/>
    </location>
</feature>
<keyword evidence="1" id="KW-0863">Zinc-finger</keyword>
<keyword evidence="5" id="KW-1185">Reference proteome</keyword>
<keyword evidence="1" id="KW-0479">Metal-binding</keyword>
<dbReference type="OMA" id="MPWQQIH"/>
<feature type="compositionally biased region" description="Low complexity" evidence="2">
    <location>
        <begin position="694"/>
        <end position="707"/>
    </location>
</feature>
<feature type="compositionally biased region" description="Polar residues" evidence="2">
    <location>
        <begin position="4059"/>
        <end position="4070"/>
    </location>
</feature>
<feature type="region of interest" description="Disordered" evidence="2">
    <location>
        <begin position="2079"/>
        <end position="2124"/>
    </location>
</feature>
<feature type="region of interest" description="Disordered" evidence="2">
    <location>
        <begin position="3281"/>
        <end position="3302"/>
    </location>
</feature>
<feature type="domain" description="C2H2-type" evidence="3">
    <location>
        <begin position="3523"/>
        <end position="3550"/>
    </location>
</feature>
<feature type="compositionally biased region" description="Basic and acidic residues" evidence="2">
    <location>
        <begin position="3445"/>
        <end position="3477"/>
    </location>
</feature>
<evidence type="ECO:0000313" key="4">
    <source>
        <dbReference type="Ensembl" id="ENSTGUP00000036289.1"/>
    </source>
</evidence>
<feature type="compositionally biased region" description="Basic and acidic residues" evidence="2">
    <location>
        <begin position="1216"/>
        <end position="1236"/>
    </location>
</feature>
<dbReference type="PROSITE" id="PS50157">
    <property type="entry name" value="ZINC_FINGER_C2H2_2"/>
    <property type="match status" value="3"/>
</dbReference>
<dbReference type="SUPFAM" id="SSF57667">
    <property type="entry name" value="beta-beta-alpha zinc fingers"/>
    <property type="match status" value="1"/>
</dbReference>
<feature type="region of interest" description="Disordered" evidence="2">
    <location>
        <begin position="1844"/>
        <end position="1872"/>
    </location>
</feature>
<feature type="region of interest" description="Disordered" evidence="2">
    <location>
        <begin position="3105"/>
        <end position="3125"/>
    </location>
</feature>
<feature type="compositionally biased region" description="Basic and acidic residues" evidence="2">
    <location>
        <begin position="1954"/>
        <end position="1969"/>
    </location>
</feature>
<dbReference type="PANTHER" id="PTHR21465:SF2">
    <property type="entry name" value="ZINC FINGER PROTEIN 469"/>
    <property type="match status" value="1"/>
</dbReference>
<feature type="region of interest" description="Disordered" evidence="2">
    <location>
        <begin position="413"/>
        <end position="441"/>
    </location>
</feature>
<feature type="region of interest" description="Disordered" evidence="2">
    <location>
        <begin position="2975"/>
        <end position="3015"/>
    </location>
</feature>
<name>A0A674HKG9_TAEGU</name>
<feature type="compositionally biased region" description="Low complexity" evidence="2">
    <location>
        <begin position="4141"/>
        <end position="4154"/>
    </location>
</feature>
<feature type="compositionally biased region" description="Basic residues" evidence="2">
    <location>
        <begin position="102"/>
        <end position="111"/>
    </location>
</feature>
<feature type="compositionally biased region" description="Basic residues" evidence="2">
    <location>
        <begin position="1204"/>
        <end position="1215"/>
    </location>
</feature>
<dbReference type="InParanoid" id="A0A674HKG9"/>
<feature type="domain" description="C2H2-type" evidence="3">
    <location>
        <begin position="3319"/>
        <end position="3346"/>
    </location>
</feature>
<feature type="region of interest" description="Disordered" evidence="2">
    <location>
        <begin position="379"/>
        <end position="401"/>
    </location>
</feature>
<dbReference type="Ensembl" id="ENSTGUT00000035564.1">
    <property type="protein sequence ID" value="ENSTGUP00000036289.1"/>
    <property type="gene ID" value="ENSTGUG00000029627.1"/>
</dbReference>
<dbReference type="PANTHER" id="PTHR21465">
    <property type="entry name" value="ZINC FINGER PROTEIN 469"/>
    <property type="match status" value="1"/>
</dbReference>
<feature type="compositionally biased region" description="Polar residues" evidence="2">
    <location>
        <begin position="3030"/>
        <end position="3045"/>
    </location>
</feature>
<dbReference type="Proteomes" id="UP000007754">
    <property type="component" value="Chromosome 11"/>
</dbReference>
<feature type="region of interest" description="Disordered" evidence="2">
    <location>
        <begin position="3869"/>
        <end position="4092"/>
    </location>
</feature>
<proteinExistence type="predicted"/>
<reference evidence="4" key="2">
    <citation type="submission" date="2025-08" db="UniProtKB">
        <authorList>
            <consortium name="Ensembl"/>
        </authorList>
    </citation>
    <scope>IDENTIFICATION</scope>
</reference>
<feature type="compositionally biased region" description="Basic and acidic residues" evidence="2">
    <location>
        <begin position="16"/>
        <end position="36"/>
    </location>
</feature>
<feature type="compositionally biased region" description="Basic residues" evidence="2">
    <location>
        <begin position="2841"/>
        <end position="2850"/>
    </location>
</feature>
<accession>A0A674HKG9</accession>
<evidence type="ECO:0000256" key="2">
    <source>
        <dbReference type="SAM" id="MobiDB-lite"/>
    </source>
</evidence>
<dbReference type="PROSITE" id="PS00028">
    <property type="entry name" value="ZINC_FINGER_C2H2_1"/>
    <property type="match status" value="6"/>
</dbReference>
<feature type="compositionally biased region" description="Basic and acidic residues" evidence="2">
    <location>
        <begin position="49"/>
        <end position="61"/>
    </location>
</feature>
<feature type="compositionally biased region" description="Polar residues" evidence="2">
    <location>
        <begin position="1844"/>
        <end position="1859"/>
    </location>
</feature>
<reference evidence="4" key="3">
    <citation type="submission" date="2025-09" db="UniProtKB">
        <authorList>
            <consortium name="Ensembl"/>
        </authorList>
    </citation>
    <scope>IDENTIFICATION</scope>
</reference>
<organism evidence="4 5">
    <name type="scientific">Taeniopygia guttata</name>
    <name type="common">Zebra finch</name>
    <name type="synonym">Poephila guttata</name>
    <dbReference type="NCBI Taxonomy" id="59729"/>
    <lineage>
        <taxon>Eukaryota</taxon>
        <taxon>Metazoa</taxon>
        <taxon>Chordata</taxon>
        <taxon>Craniata</taxon>
        <taxon>Vertebrata</taxon>
        <taxon>Euteleostomi</taxon>
        <taxon>Archelosauria</taxon>
        <taxon>Archosauria</taxon>
        <taxon>Dinosauria</taxon>
        <taxon>Saurischia</taxon>
        <taxon>Theropoda</taxon>
        <taxon>Coelurosauria</taxon>
        <taxon>Aves</taxon>
        <taxon>Neognathae</taxon>
        <taxon>Neoaves</taxon>
        <taxon>Telluraves</taxon>
        <taxon>Australaves</taxon>
        <taxon>Passeriformes</taxon>
        <taxon>Passeroidea</taxon>
        <taxon>Estrildidae</taxon>
        <taxon>Estrildinae</taxon>
        <taxon>Taeniopygia</taxon>
    </lineage>
</organism>
<evidence type="ECO:0000256" key="1">
    <source>
        <dbReference type="PROSITE-ProRule" id="PRU00042"/>
    </source>
</evidence>
<evidence type="ECO:0000259" key="3">
    <source>
        <dbReference type="PROSITE" id="PS50157"/>
    </source>
</evidence>
<feature type="compositionally biased region" description="Basic and acidic residues" evidence="2">
    <location>
        <begin position="2788"/>
        <end position="2800"/>
    </location>
</feature>
<feature type="region of interest" description="Disordered" evidence="2">
    <location>
        <begin position="574"/>
        <end position="735"/>
    </location>
</feature>
<feature type="compositionally biased region" description="Polar residues" evidence="2">
    <location>
        <begin position="2186"/>
        <end position="2197"/>
    </location>
</feature>
<feature type="compositionally biased region" description="Polar residues" evidence="2">
    <location>
        <begin position="708"/>
        <end position="717"/>
    </location>
</feature>
<feature type="region of interest" description="Disordered" evidence="2">
    <location>
        <begin position="1022"/>
        <end position="1417"/>
    </location>
</feature>
<feature type="region of interest" description="Disordered" evidence="2">
    <location>
        <begin position="857"/>
        <end position="885"/>
    </location>
</feature>
<keyword evidence="1" id="KW-0862">Zinc</keyword>
<evidence type="ECO:0000313" key="5">
    <source>
        <dbReference type="Proteomes" id="UP000007754"/>
    </source>
</evidence>
<feature type="compositionally biased region" description="Basic and acidic residues" evidence="2">
    <location>
        <begin position="857"/>
        <end position="870"/>
    </location>
</feature>
<feature type="region of interest" description="Disordered" evidence="2">
    <location>
        <begin position="2631"/>
        <end position="2655"/>
    </location>
</feature>
<dbReference type="GeneTree" id="ENSGT00530000065415"/>
<feature type="compositionally biased region" description="Basic residues" evidence="2">
    <location>
        <begin position="1029"/>
        <end position="1042"/>
    </location>
</feature>
<sequence length="4187" mass="448700">MTGETQHVYTIGDTEAGPKEPDKAFGCEGCGDKDGRAPGGEGTPPFPGPKDKEPHSQREAVIRPQQAGKIDFKSLQRKPKFGGNDSTWGEVKGSALSPPGKGRARERSRRSGKGERGHQQLYRLSIAGTRPSPTIGIAYPQQKVTPPKKPEVTPAGGSCRFHVPGIARHDAELRPQEIAFGRCFPDPAGGRTPTSYTSQPGPSLGPKGQPPAAGIPLKSPGTHGQLHYLEFQANRAESWPSPEKSFAGATYGISVQKPSSFCEGGKAAVHGLGALPCQFPCQLRHEAGKEPLCSGAAAQEYLEVGIAATAQLASPGAFAFHSSPREWPEEPLGAGGSYESVAPEGRLYGLPVPPPPPPPFLHPPPPPALHHGPLSCCKGRAEHPADPTGALPSSGAIDQNPSTFQENQAVFPSSLHSPAVPKPVGKRQGSAKDGVPGPRLLAQSSPLRRTVAPNSLSQVHFQSKAYCSSPAGSGGAGAVPFETSVPTTAPTHPRLVQAWEGATKAFSPMDQNSAPYSNPVGNQFSFECQSGPEQRQHRQKNARLPWQQMHLPSAVPGANRLELSRHISSQKLPFPLGTSDWQGSGKAQKGPPISNSPGYHSKKLLSGESLQRGDPSGPGAFSFESGKEPGSPACDSRSKALFYGIAQAAPPPPPSRSSAGSGLVLPPSALAAASPGESPLPSPVPNPTCGSTCSSLSPMSSSPLNPSFEDSQMSGALTPSPFFQHPCHTKDANKAFHPSEVLSPSSLHYHPPDSVKSFSFPVDALKDDSLLKCGPGSPFHKPAGEAAKGCSDGLDGEQPPPPYSSHHLLASSLSSASLDQLDVLLTCRQCDQNYSNLSSFLQHRQFCASHPAAQAEPRDAARAAEGRKALPAEPPKPPGLALSPDPQAHLLALNKNDDFLLDGEGKSEGKEDALKGGLFHGLAASSLPLSASDLDIDDAKLDSLITEALNGLGYQSDNPEIDSSFIDVFADEELPGVKAAAGAMAHKAKEGPASESKSKQAAEEKAAGEAKAGCFCEDGHPGGEQVKRGAGKRHLHKGRVARRVAPQEPDPMAEGAERTARLRAGRKNSIPPASTSIQKHPRKLGQDPPMRSEVGPGIASKSSKPPRFSMKDMKKRKPRSGTWSKELIHKIVQQKNKLHKLQVKSSKQAHVPQATERPLAATKEGRLREYDYVSDSDEEGAECSKPRGRKKRGVGFVGRSKYSFSKKRLGRSKRGREKDPAWSYGRKRDSQKREAQEDGDVPSQEDAEKEDCAARARRRSSHSSAGSNHSVPREMGTSPPRAGGAGDKGGTQRRRRSGSPARAPRTPLSPPQHSSPRTSQESKEDIARGSRRFGSAKPLLAGSRTRPSTEPDAAAVDGAKEEPSPQPQERQMLGTAIPGQSPASFSSKEGVEEPRGAAKLPGEAEEPTLQAQGSPELTVDHQRDQFAPFPSEGLKYHTEEVIVPPHSGNKSSPGRGSATCSEAGIKFTKGQGLCESHKDYPTPAPTYGGDAVGMMLTAKTPDPYVSGDNAFFDPKSLPGHYEDNLFPKPAALGSSHMDDMYLCRDAISASSFEQKRSSISPFAAEMPQGKVSSPLSFDSSSIFGELPVAEFDPYESKDGYVAAFPCPSSAPRKPLPFEQPYPPFLPEKEWSLMEDVAPMLPEDMTQFHSLSVEKPPTKKFPGEGAVPGSQLSLPLPDRMADYNVTFMGNISDDELEIKRLVTELESQLQTSKLDTEVSVTLQKAEPSVAVHPRAQEAERFPVLSQGEPEAGQEKGLFLAAELGRSSLCVEERLAGDKSDVVTAHEDYERPREPWPCPLELGSLETGMCDPAPLATNHFCTKDSSEQLQGAAATEERDLRKMENGFSSSRLPGSSTTDQTEAPIYASPVTKNPPVVTDSVFPETMGAAEVTKDPLPSLPCQCDAKGFPVLGKADTDPAELEEFDAHLPNPKPQFGFQQGPTPALDLAFSPHVKEVPDTEEKTLSRTEPPKTVKNAVGLQGGGDGPALVEETGERSPNTYQSPGASDKTSKPKVLLFEMLSVPKESNHPSQEMMGASQETSANPLQQLQLFVARTVKNNEEELLMPCFPGLLAPSHPCATSHIQTEHQERSSGALEGADQTQGEGDLPTGSSTGNITAPGKEVLSPSGCEQLEVLDAEGSYRAKQSTSAKPELQNNVTELQHLANEPPGPRDINIPADGVSQERNDLSPPNSTAATSLPGQGRKADQLREEQEGDNNTTTLAFRKHEQSHPSRGLLQEEMLGREEGERLERSWVGKGAQHPGTAPTSPVGPFGPSEGDLHQDHSLGMEIKASTVSADVPREGNGKLSLHGCDYTGESPASLLSPAKYSDLKCLQSSGAEGGEVPSLGTQLPGEKEYSSSLPATPSSFITKSCFPEASSHHIHHTVSPAEQGTWEGTPAFPPSLHHCGAVPMEAAEERPHHLPDGVLGSYGSPGREGTVRPCALLHGDALVGSALEMGGPQVPPGKDCSLPCSPPFHQKGVGKEVPENTGAVLPDFKENQGCAITDMVNSTPPETQDYPTQPRADLLLLEGREVNLNQENKLENSSRVGNKHQSEPEALCNGFAVQDVSAAISRGLTRIGDLDPAELNGHEFSGAAEVRLVLSKTTESEGKCLKGEKSKSHGAAEAGGCVLNSVGQGEDYTPGGTPDPSQNELHKGKKPSVLPVTCDICSATFRSKPGLTRHKAVKHQVKNGGLPQPSKTPRSPLIPAHRTSKTAPKVPRRSLKASVKDKTCSSQALTSTVERIPKKILPELEKEPSTQMQEVVSRVLSDLSVISLEMSQELRRTHVLQREVKAKGARPEMRGSGEAASGKLDSGWQVRKGEKGRRSQSKDPDEENSSSEKQLNRKVRRRKAKVFPSRNEPDGPCEQEKSTGPAALSSSLPGIMGGLHEPDGGISSEEHSRTSTAQHPQKTKESSCAAELEEDLGSRMGSLKEMISKETATGSCPGEVEDPDAVEDTQACKQWISGFVEQVAKGWGKVGTEQHGGADGTEDMGAGTGDSPVAGSDTRTWSGALQGPTAPAKGALLLENRDLGTTQNVSGHGALQTTPGTSPPPADPKRWVKADVPPGREHCGDSTATSDLQSFFDDDSTFSQLFPRDDQFVRRKCTRVYGKRSKKPKPAPEVSPQPAGPMDLFTIRLTSDLSDTSSFCVTREDPCEYETISVDDTLMLNMCHGSKAKSGDAAADGSKSIELRLDQEETDQGKEDIDLEDNMLTFLCQNSHGDNVPSLNIWGSLEKEGESYNAKDNGDSDSPEFHTIDIEMLNAKLKMRDMCFFSPCEDLPGHGEDNAVSLKPKSGKHRSKLEDGKLGKNRGDITIKTKDKQYKCKVCFQWFLTLGELDFHKLSHNPSPPPTCYMCVQRKFSSREQLRDHLKEKHTRNKAGLWACGMCLKEISDVWMYNEHLREHATQFARKGQAQKSVMGLPGCFEDNAAVTHFLNTIMCRKPSRSSRHGDASGRHGVSRESKSPKELPLEQEKVVKDPLESGVKVKVPAPSSSKASSSPSPEHMAKSESTPKSVPMHPDCKDPSRDCHHCGKQFPKPFKLQRHLVVHSLQKIYLCHKCPMFYQETKELRSHLSQEHGVVEEQEIKHTTLYACELCADVMHVIKKSFICSMCNYTFSKKEQYDRHMEKHLAGSSKTFKFRGVMRPGAACREGREKVKEDRSLREGVPPSKKRKVAHHGSSIPQRSPVHLDPTSDLQLVEAGNSSLQVPTDSFPTAPGDLGAPQPSVKAEVLVGDISELLADMEKSPFDPLPPPPCLSPPLPPAAAGSPELCHIAGLSIEELEKGAFDGKPLPFLDSPEFPMDLAGLACHHGTNQKLSPPLLTQRHGCADAHKTTSTGNKDEYRACILEDPGADANAVAGIPFLQLAKKVSELPSPKAEPPQATDTHKWGSPSASDASAWEGAAKPVSPEGAHQPLAPKDKTASPTLSRASKDSVPPKKIVGSEAAPSVGSPEEGQPISGKEKSVPEAKDSSANAKDQGGNPGKSSGHQPRDEVASNTTRHGHAEPGRATSKLHPKRKKEHKSLSHRSSSGSRENMEGDGKKKKTRPPCPTRSESTAELKRGSWSNAEAPTLSPSRRDTHCTKLGPKPRTGPQLKKMVLDSYNQKKGELRHANGDVKRRKAILGKSLHQVLAKGPAPSPRGSWHGPRAARGAKAAGPASYRSAESQNNLLSQLFGQKLTSFKIPLRRDASE</sequence>
<feature type="region of interest" description="Disordered" evidence="2">
    <location>
        <begin position="1954"/>
        <end position="2008"/>
    </location>
</feature>
<feature type="region of interest" description="Disordered" evidence="2">
    <location>
        <begin position="3030"/>
        <end position="3053"/>
    </location>
</feature>
<feature type="compositionally biased region" description="Acidic residues" evidence="2">
    <location>
        <begin position="1172"/>
        <end position="1181"/>
    </location>
</feature>
<dbReference type="Gene3D" id="3.30.160.60">
    <property type="entry name" value="Classic Zinc Finger"/>
    <property type="match status" value="2"/>
</dbReference>
<feature type="region of interest" description="Disordered" evidence="2">
    <location>
        <begin position="2788"/>
        <end position="2950"/>
    </location>
</feature>
<dbReference type="InterPro" id="IPR039270">
    <property type="entry name" value="ZNF469"/>
</dbReference>
<feature type="region of interest" description="Disordered" evidence="2">
    <location>
        <begin position="3645"/>
        <end position="3686"/>
    </location>
</feature>
<dbReference type="SMART" id="SM00355">
    <property type="entry name" value="ZnF_C2H2"/>
    <property type="match status" value="8"/>
</dbReference>
<feature type="region of interest" description="Disordered" evidence="2">
    <location>
        <begin position="3440"/>
        <end position="3518"/>
    </location>
</feature>
<dbReference type="InterPro" id="IPR013087">
    <property type="entry name" value="Znf_C2H2_type"/>
</dbReference>
<feature type="region of interest" description="Disordered" evidence="2">
    <location>
        <begin position="2333"/>
        <end position="2359"/>
    </location>
</feature>
<feature type="compositionally biased region" description="Basic and acidic residues" evidence="2">
    <location>
        <begin position="3647"/>
        <end position="3660"/>
    </location>
</feature>
<feature type="compositionally biased region" description="Polar residues" evidence="2">
    <location>
        <begin position="192"/>
        <end position="201"/>
    </location>
</feature>
<feature type="region of interest" description="Disordered" evidence="2">
    <location>
        <begin position="4126"/>
        <end position="4160"/>
    </location>
</feature>
<feature type="compositionally biased region" description="Low complexity" evidence="2">
    <location>
        <begin position="656"/>
        <end position="677"/>
    </location>
</feature>
<feature type="compositionally biased region" description="Low complexity" evidence="2">
    <location>
        <begin position="3482"/>
        <end position="3499"/>
    </location>
</feature>
<reference evidence="4 5" key="1">
    <citation type="journal article" date="2010" name="Nature">
        <title>The genome of a songbird.</title>
        <authorList>
            <person name="Warren W.C."/>
            <person name="Clayton D.F."/>
            <person name="Ellegren H."/>
            <person name="Arnold A.P."/>
            <person name="Hillier L.W."/>
            <person name="Kunstner A."/>
            <person name="Searle S."/>
            <person name="White S."/>
            <person name="Vilella A.J."/>
            <person name="Fairley S."/>
            <person name="Heger A."/>
            <person name="Kong L."/>
            <person name="Ponting C.P."/>
            <person name="Jarvis E.D."/>
            <person name="Mello C.V."/>
            <person name="Minx P."/>
            <person name="Lovell P."/>
            <person name="Velho T.A."/>
            <person name="Ferris M."/>
            <person name="Balakrishnan C.N."/>
            <person name="Sinha S."/>
            <person name="Blatti C."/>
            <person name="London S.E."/>
            <person name="Li Y."/>
            <person name="Lin Y.C."/>
            <person name="George J."/>
            <person name="Sweedler J."/>
            <person name="Southey B."/>
            <person name="Gunaratne P."/>
            <person name="Watson M."/>
            <person name="Nam K."/>
            <person name="Backstrom N."/>
            <person name="Smeds L."/>
            <person name="Nabholz B."/>
            <person name="Itoh Y."/>
            <person name="Whitney O."/>
            <person name="Pfenning A.R."/>
            <person name="Howard J."/>
            <person name="Volker M."/>
            <person name="Skinner B.M."/>
            <person name="Griffin D.K."/>
            <person name="Ye L."/>
            <person name="McLaren W.M."/>
            <person name="Flicek P."/>
            <person name="Quesada V."/>
            <person name="Velasco G."/>
            <person name="Lopez-Otin C."/>
            <person name="Puente X.S."/>
            <person name="Olender T."/>
            <person name="Lancet D."/>
            <person name="Smit A.F."/>
            <person name="Hubley R."/>
            <person name="Konkel M.K."/>
            <person name="Walker J.A."/>
            <person name="Batzer M.A."/>
            <person name="Gu W."/>
            <person name="Pollock D.D."/>
            <person name="Chen L."/>
            <person name="Cheng Z."/>
            <person name="Eichler E.E."/>
            <person name="Stapley J."/>
            <person name="Slate J."/>
            <person name="Ekblom R."/>
            <person name="Birkhead T."/>
            <person name="Burke T."/>
            <person name="Burt D."/>
            <person name="Scharff C."/>
            <person name="Adam I."/>
            <person name="Richard H."/>
            <person name="Sultan M."/>
            <person name="Soldatov A."/>
            <person name="Lehrach H."/>
            <person name="Edwards S.V."/>
            <person name="Yang S.P."/>
            <person name="Li X."/>
            <person name="Graves T."/>
            <person name="Fulton L."/>
            <person name="Nelson J."/>
            <person name="Chinwalla A."/>
            <person name="Hou S."/>
            <person name="Mardis E.R."/>
            <person name="Wilson R.K."/>
        </authorList>
    </citation>
    <scope>NUCLEOTIDE SEQUENCE [LARGE SCALE GENOMIC DNA]</scope>
</reference>
<feature type="compositionally biased region" description="Acidic residues" evidence="2">
    <location>
        <begin position="1237"/>
        <end position="1249"/>
    </location>
</feature>
<feature type="region of interest" description="Disordered" evidence="2">
    <location>
        <begin position="2161"/>
        <end position="2238"/>
    </location>
</feature>
<feature type="region of interest" description="Disordered" evidence="2">
    <location>
        <begin position="2684"/>
        <end position="2723"/>
    </location>
</feature>
<feature type="domain" description="C2H2-type" evidence="3">
    <location>
        <begin position="3604"/>
        <end position="3631"/>
    </location>
</feature>
<feature type="compositionally biased region" description="Basic residues" evidence="2">
    <location>
        <begin position="4007"/>
        <end position="4021"/>
    </location>
</feature>
<feature type="compositionally biased region" description="Polar residues" evidence="2">
    <location>
        <begin position="509"/>
        <end position="533"/>
    </location>
</feature>
<feature type="region of interest" description="Disordered" evidence="2">
    <location>
        <begin position="2251"/>
        <end position="2279"/>
    </location>
</feature>
<protein>
    <submittedName>
        <fullName evidence="4">Zinc finger protein 469</fullName>
    </submittedName>
</protein>
<dbReference type="GO" id="GO:0008270">
    <property type="term" value="F:zinc ion binding"/>
    <property type="evidence" value="ECO:0007669"/>
    <property type="project" value="UniProtKB-KW"/>
</dbReference>
<feature type="region of interest" description="Disordered" evidence="2">
    <location>
        <begin position="507"/>
        <end position="547"/>
    </location>
</feature>
<feature type="compositionally biased region" description="Polar residues" evidence="2">
    <location>
        <begin position="1993"/>
        <end position="2002"/>
    </location>
</feature>
<feature type="region of interest" description="Disordered" evidence="2">
    <location>
        <begin position="1"/>
        <end position="156"/>
    </location>
</feature>